<protein>
    <recommendedName>
        <fullName evidence="3">glucosamine-phosphate N-acetyltransferase</fullName>
        <ecNumber evidence="3">2.3.1.4</ecNumber>
    </recommendedName>
    <alternativeName>
        <fullName evidence="6">Phosphoglucosamine acetylase</fullName>
    </alternativeName>
    <alternativeName>
        <fullName evidence="7">Phosphoglucosamine transacetylase</fullName>
    </alternativeName>
</protein>
<dbReference type="PANTHER" id="PTHR13355">
    <property type="entry name" value="GLUCOSAMINE 6-PHOSPHATE N-ACETYLTRANSFERASE"/>
    <property type="match status" value="1"/>
</dbReference>
<comment type="catalytic activity">
    <reaction evidence="8">
        <text>D-glucosamine 6-phosphate + acetyl-CoA = N-acetyl-D-glucosamine 6-phosphate + CoA + H(+)</text>
        <dbReference type="Rhea" id="RHEA:10292"/>
        <dbReference type="ChEBI" id="CHEBI:15378"/>
        <dbReference type="ChEBI" id="CHEBI:57287"/>
        <dbReference type="ChEBI" id="CHEBI:57288"/>
        <dbReference type="ChEBI" id="CHEBI:57513"/>
        <dbReference type="ChEBI" id="CHEBI:58725"/>
        <dbReference type="EC" id="2.3.1.4"/>
    </reaction>
</comment>
<evidence type="ECO:0000259" key="9">
    <source>
        <dbReference type="PROSITE" id="PS51186"/>
    </source>
</evidence>
<dbReference type="Proteomes" id="UP000032027">
    <property type="component" value="Chromosome"/>
</dbReference>
<dbReference type="EC" id="2.3.1.4" evidence="3"/>
<proteinExistence type="inferred from homology"/>
<keyword evidence="11" id="KW-1185">Reference proteome</keyword>
<dbReference type="PROSITE" id="PS51186">
    <property type="entry name" value="GNAT"/>
    <property type="match status" value="1"/>
</dbReference>
<gene>
    <name evidence="10" type="ORF">NPIRD3C_1736</name>
</gene>
<evidence type="ECO:0000256" key="4">
    <source>
        <dbReference type="ARBA" id="ARBA00022679"/>
    </source>
</evidence>
<evidence type="ECO:0000256" key="5">
    <source>
        <dbReference type="ARBA" id="ARBA00023315"/>
    </source>
</evidence>
<evidence type="ECO:0000256" key="8">
    <source>
        <dbReference type="ARBA" id="ARBA00048964"/>
    </source>
</evidence>
<dbReference type="CDD" id="cd04301">
    <property type="entry name" value="NAT_SF"/>
    <property type="match status" value="1"/>
</dbReference>
<evidence type="ECO:0000256" key="2">
    <source>
        <dbReference type="ARBA" id="ARBA00006048"/>
    </source>
</evidence>
<accession>A0A0C5BT77</accession>
<dbReference type="STRING" id="1582439.NPIRD3C_1736"/>
<dbReference type="PATRIC" id="fig|1582439.9.peg.1790"/>
<dbReference type="GO" id="GO:0004343">
    <property type="term" value="F:glucosamine 6-phosphate N-acetyltransferase activity"/>
    <property type="evidence" value="ECO:0007669"/>
    <property type="project" value="UniProtKB-EC"/>
</dbReference>
<reference evidence="10 11" key="3">
    <citation type="journal article" date="2019" name="Int. J. Syst. Evol. Microbiol.">
        <title>Nitrosopumilus adriaticus sp. nov. and Nitrosopumilus piranensis sp. nov., two ammonia-oxidizing archaea from the Adriatic Sea and members of the class Nitrososphaeria.</title>
        <authorList>
            <person name="Bayer B."/>
            <person name="Vojvoda J."/>
            <person name="Reinthaler T."/>
            <person name="Reyes C."/>
            <person name="Pinto M."/>
            <person name="Herndl G.J."/>
        </authorList>
    </citation>
    <scope>NUCLEOTIDE SEQUENCE [LARGE SCALE GENOMIC DNA]</scope>
    <source>
        <strain evidence="10 11">D3C</strain>
    </source>
</reference>
<comment type="similarity">
    <text evidence="2">Belongs to the acetyltransferase family. GNA1 subfamily.</text>
</comment>
<sequence length="145" mass="16493">MSTPIIRKLKKDDLNKGFLTTLDSLRKASDIDKNKAEEIFKKIDSNPDYTIAIAEIDGKIVGSTTLLIEQKFIHKGGLVGHIEDVVVDKNFQGQKIGEKIMRYLLEIAKNQGCYKTILDCTDDVKPFYEKLGFKQVANELRYDHT</sequence>
<dbReference type="KEGG" id="nid:NPIRD3C_1736"/>
<dbReference type="FunFam" id="3.40.630.30:FF:000105">
    <property type="entry name" value="Glucosamine 6-phosphate N-acetyltransferase"/>
    <property type="match status" value="1"/>
</dbReference>
<dbReference type="InterPro" id="IPR016181">
    <property type="entry name" value="Acyl_CoA_acyltransferase"/>
</dbReference>
<reference evidence="10 11" key="2">
    <citation type="journal article" date="2016" name="ISME J.">
        <title>Physiological and genomic characterization of two novel marine thaumarchaeal strains indicates niche differentiation.</title>
        <authorList>
            <person name="Bayer B."/>
            <person name="Vojvoda J."/>
            <person name="Offre P."/>
            <person name="Alves R.J."/>
            <person name="Elisabeth N.H."/>
            <person name="Garcia J.A."/>
            <person name="Volland J.M."/>
            <person name="Srivastava A."/>
            <person name="Schleper C."/>
            <person name="Herndl G.J."/>
        </authorList>
    </citation>
    <scope>NUCLEOTIDE SEQUENCE [LARGE SCALE GENOMIC DNA]</scope>
    <source>
        <strain evidence="10 11">D3C</strain>
    </source>
</reference>
<dbReference type="EMBL" id="CP010868">
    <property type="protein sequence ID" value="AJM92948.1"/>
    <property type="molecule type" value="Genomic_DNA"/>
</dbReference>
<evidence type="ECO:0000313" key="10">
    <source>
        <dbReference type="EMBL" id="AJM92948.1"/>
    </source>
</evidence>
<dbReference type="PANTHER" id="PTHR13355:SF11">
    <property type="entry name" value="GLUCOSAMINE 6-PHOSPHATE N-ACETYLTRANSFERASE"/>
    <property type="match status" value="1"/>
</dbReference>
<dbReference type="RefSeq" id="WP_148703700.1">
    <property type="nucleotide sequence ID" value="NZ_CP010868.1"/>
</dbReference>
<organism evidence="10 11">
    <name type="scientific">Nitrosopumilus piranensis</name>
    <dbReference type="NCBI Taxonomy" id="1582439"/>
    <lineage>
        <taxon>Archaea</taxon>
        <taxon>Nitrososphaerota</taxon>
        <taxon>Nitrososphaeria</taxon>
        <taxon>Nitrosopumilales</taxon>
        <taxon>Nitrosopumilaceae</taxon>
        <taxon>Nitrosopumilus</taxon>
    </lineage>
</organism>
<dbReference type="Pfam" id="PF00583">
    <property type="entry name" value="Acetyltransf_1"/>
    <property type="match status" value="1"/>
</dbReference>
<dbReference type="SUPFAM" id="SSF55729">
    <property type="entry name" value="Acyl-CoA N-acyltransferases (Nat)"/>
    <property type="match status" value="1"/>
</dbReference>
<evidence type="ECO:0000256" key="1">
    <source>
        <dbReference type="ARBA" id="ARBA00004832"/>
    </source>
</evidence>
<keyword evidence="5 10" id="KW-0012">Acyltransferase</keyword>
<dbReference type="OrthoDB" id="43754at2157"/>
<dbReference type="Gene3D" id="3.40.630.30">
    <property type="match status" value="1"/>
</dbReference>
<dbReference type="InterPro" id="IPR000182">
    <property type="entry name" value="GNAT_dom"/>
</dbReference>
<dbReference type="HOGENOM" id="CLU_072095_0_1_2"/>
<evidence type="ECO:0000256" key="7">
    <source>
        <dbReference type="ARBA" id="ARBA00030832"/>
    </source>
</evidence>
<evidence type="ECO:0000256" key="6">
    <source>
        <dbReference type="ARBA" id="ARBA00030011"/>
    </source>
</evidence>
<dbReference type="AlphaFoldDB" id="A0A0C5BT77"/>
<evidence type="ECO:0000313" key="11">
    <source>
        <dbReference type="Proteomes" id="UP000032027"/>
    </source>
</evidence>
<comment type="pathway">
    <text evidence="1">Nucleotide-sugar biosynthesis; UDP-N-acetyl-alpha-D-glucosamine biosynthesis; N-acetyl-alpha-D-glucosamine 1-phosphate from alpha-D-glucosamine 6-phosphate (route I): step 1/2.</text>
</comment>
<reference evidence="11" key="1">
    <citation type="submission" date="2015-02" db="EMBL/GenBank/DDBJ databases">
        <title>Characterization of two novel Thaumarchaeota isolated from the Northern Adriatic Sea.</title>
        <authorList>
            <person name="Bayer B."/>
            <person name="Vojvoda J."/>
            <person name="Offre P."/>
            <person name="Srivastava A."/>
            <person name="Elisabeth N."/>
            <person name="Garcia J.A.L."/>
            <person name="Schleper C."/>
            <person name="Herndl G.J."/>
        </authorList>
    </citation>
    <scope>NUCLEOTIDE SEQUENCE [LARGE SCALE GENOMIC DNA]</scope>
    <source>
        <strain evidence="11">D3C</strain>
    </source>
</reference>
<feature type="domain" description="N-acetyltransferase" evidence="9">
    <location>
        <begin position="4"/>
        <end position="145"/>
    </location>
</feature>
<evidence type="ECO:0000256" key="3">
    <source>
        <dbReference type="ARBA" id="ARBA00012703"/>
    </source>
</evidence>
<dbReference type="InterPro" id="IPR039143">
    <property type="entry name" value="GNPNAT1-like"/>
</dbReference>
<dbReference type="GeneID" id="41600836"/>
<name>A0A0C5BT77_9ARCH</name>
<keyword evidence="4 10" id="KW-0808">Transferase</keyword>